<dbReference type="RefSeq" id="WP_160772192.1">
    <property type="nucleotide sequence ID" value="NZ_WTYV01000004.1"/>
</dbReference>
<dbReference type="Proteomes" id="UP000466966">
    <property type="component" value="Unassembled WGS sequence"/>
</dbReference>
<feature type="transmembrane region" description="Helical" evidence="1">
    <location>
        <begin position="242"/>
        <end position="264"/>
    </location>
</feature>
<comment type="caution">
    <text evidence="2">The sequence shown here is derived from an EMBL/GenBank/DDBJ whole genome shotgun (WGS) entry which is preliminary data.</text>
</comment>
<evidence type="ECO:0000313" key="3">
    <source>
        <dbReference type="Proteomes" id="UP000466966"/>
    </source>
</evidence>
<keyword evidence="1" id="KW-1133">Transmembrane helix</keyword>
<accession>A0A844Z311</accession>
<sequence length="393" mass="41027">MSDLLPFNRLALICLPAFGGEGAPARQVLGRWLGEWQADHAVDCGCSALFILGGGGGAEAIAVRQAAEQQGLKVREIATPHALAGAVAPGELLLVIQPQVLPSSLAWAEGTDHRGLVSVFPSAPGVEAGFERIDLGRAWAGVMLVPGHAVNRLLELPEDVEAAPALLRIALQAGVPDRRLPEAMIASGDWPLLGRGVPVHLHEEKWLLRRFAAEVGEGGGLTTRLCHWALRRWGASLPGQPAAIPAALGAGVVLTAGAVAAAWYGLGAAGFALLALAALALEAAGAVASLQRGRERFRRRLPLLRRVIDAGLLACGYLGVEGRWFRQAFPALVLVLGLNLPAAKDAKGWQAALGDRAPVAAVLAGLALVTSPEVAMMLVSTLLLVARIWPHRG</sequence>
<feature type="transmembrane region" description="Helical" evidence="1">
    <location>
        <begin position="303"/>
        <end position="320"/>
    </location>
</feature>
<feature type="transmembrane region" description="Helical" evidence="1">
    <location>
        <begin position="359"/>
        <end position="386"/>
    </location>
</feature>
<dbReference type="EMBL" id="WTYV01000004">
    <property type="protein sequence ID" value="MXO72273.1"/>
    <property type="molecule type" value="Genomic_DNA"/>
</dbReference>
<reference evidence="2 3" key="1">
    <citation type="submission" date="2019-12" db="EMBL/GenBank/DDBJ databases">
        <title>Genomic-based taxomic classification of the family Erythrobacteraceae.</title>
        <authorList>
            <person name="Xu L."/>
        </authorList>
    </citation>
    <scope>NUCLEOTIDE SEQUENCE [LARGE SCALE GENOMIC DNA]</scope>
    <source>
        <strain evidence="2 3">M0322</strain>
    </source>
</reference>
<keyword evidence="3" id="KW-1185">Reference proteome</keyword>
<evidence type="ECO:0000313" key="2">
    <source>
        <dbReference type="EMBL" id="MXO72273.1"/>
    </source>
</evidence>
<name>A0A844Z311_9SPHN</name>
<dbReference type="OrthoDB" id="8477220at2"/>
<evidence type="ECO:0000256" key="1">
    <source>
        <dbReference type="SAM" id="Phobius"/>
    </source>
</evidence>
<feature type="transmembrane region" description="Helical" evidence="1">
    <location>
        <begin position="270"/>
        <end position="291"/>
    </location>
</feature>
<keyword evidence="1" id="KW-0472">Membrane</keyword>
<organism evidence="2 3">
    <name type="scientific">Alteraurantiacibacter buctensis</name>
    <dbReference type="NCBI Taxonomy" id="1503981"/>
    <lineage>
        <taxon>Bacteria</taxon>
        <taxon>Pseudomonadati</taxon>
        <taxon>Pseudomonadota</taxon>
        <taxon>Alphaproteobacteria</taxon>
        <taxon>Sphingomonadales</taxon>
        <taxon>Erythrobacteraceae</taxon>
        <taxon>Alteraurantiacibacter</taxon>
    </lineage>
</organism>
<proteinExistence type="predicted"/>
<gene>
    <name evidence="2" type="ORF">GRI99_11610</name>
</gene>
<dbReference type="AlphaFoldDB" id="A0A844Z311"/>
<keyword evidence="1" id="KW-0812">Transmembrane</keyword>
<protein>
    <submittedName>
        <fullName evidence="2">Uncharacterized protein</fullName>
    </submittedName>
</protein>